<dbReference type="OrthoDB" id="8110858at2759"/>
<dbReference type="AlphaFoldDB" id="A0A0B1S896"/>
<evidence type="ECO:0000313" key="2">
    <source>
        <dbReference type="Proteomes" id="UP000053660"/>
    </source>
</evidence>
<proteinExistence type="predicted"/>
<protein>
    <recommendedName>
        <fullName evidence="3">MULE transposase domain-containing protein</fullName>
    </recommendedName>
</protein>
<evidence type="ECO:0000313" key="1">
    <source>
        <dbReference type="EMBL" id="KHJ79747.1"/>
    </source>
</evidence>
<keyword evidence="2" id="KW-1185">Reference proteome</keyword>
<reference evidence="1 2" key="1">
    <citation type="submission" date="2014-03" db="EMBL/GenBank/DDBJ databases">
        <title>Draft genome of the hookworm Oesophagostomum dentatum.</title>
        <authorList>
            <person name="Mitreva M."/>
        </authorList>
    </citation>
    <scope>NUCLEOTIDE SEQUENCE [LARGE SCALE GENOMIC DNA]</scope>
    <source>
        <strain evidence="1 2">OD-Hann</strain>
    </source>
</reference>
<name>A0A0B1S896_OESDE</name>
<dbReference type="EMBL" id="KN603444">
    <property type="protein sequence ID" value="KHJ79747.1"/>
    <property type="molecule type" value="Genomic_DNA"/>
</dbReference>
<feature type="non-terminal residue" evidence="1">
    <location>
        <position position="1"/>
    </location>
</feature>
<accession>A0A0B1S896</accession>
<sequence>EALKSELTDLGVNHGLRFILDFEKAAITAARKTFTNATVEGCGWHLAQAWTRKRNSLGLRPYILGRKKNKRVANWWNTIKGLLRSQGHEQKNSTLFVGVPFLPEEMVGRVPALYRPPVPRNDPAYMKCKEFLAYLSVNWLDGPFKGLWCKWQVTELRTTNLAEAFHSNLRKHLGRQADPKFRMLLERLRRSNLRGHFRLHRIEHVRNLRSQLRRNYYHAFTVPSRRTSASQER</sequence>
<gene>
    <name evidence="1" type="ORF">OESDEN_20597</name>
</gene>
<organism evidence="1 2">
    <name type="scientific">Oesophagostomum dentatum</name>
    <name type="common">Nodular worm</name>
    <dbReference type="NCBI Taxonomy" id="61180"/>
    <lineage>
        <taxon>Eukaryota</taxon>
        <taxon>Metazoa</taxon>
        <taxon>Ecdysozoa</taxon>
        <taxon>Nematoda</taxon>
        <taxon>Chromadorea</taxon>
        <taxon>Rhabditida</taxon>
        <taxon>Rhabditina</taxon>
        <taxon>Rhabditomorpha</taxon>
        <taxon>Strongyloidea</taxon>
        <taxon>Strongylidae</taxon>
        <taxon>Oesophagostomum</taxon>
    </lineage>
</organism>
<evidence type="ECO:0008006" key="3">
    <source>
        <dbReference type="Google" id="ProtNLM"/>
    </source>
</evidence>
<dbReference type="Proteomes" id="UP000053660">
    <property type="component" value="Unassembled WGS sequence"/>
</dbReference>